<dbReference type="Proteomes" id="UP000054928">
    <property type="component" value="Unassembled WGS sequence"/>
</dbReference>
<reference evidence="2" key="1">
    <citation type="submission" date="2014-09" db="EMBL/GenBank/DDBJ databases">
        <authorList>
            <person name="Sharma Rahul"/>
            <person name="Thines Marco"/>
        </authorList>
    </citation>
    <scope>NUCLEOTIDE SEQUENCE [LARGE SCALE GENOMIC DNA]</scope>
</reference>
<protein>
    <submittedName>
        <fullName evidence="1">Uncharacterized protein</fullName>
    </submittedName>
</protein>
<dbReference type="GeneID" id="36406690"/>
<dbReference type="EMBL" id="CCYD01000553">
    <property type="protein sequence ID" value="CEG41278.1"/>
    <property type="molecule type" value="Genomic_DNA"/>
</dbReference>
<sequence>MTERAAFNKCIIGDYTARLRLGRTTANVVTDEFGLIGALQQGLTNGAEMLDVGLHRSVTLSTQYI</sequence>
<organism evidence="1 2">
    <name type="scientific">Plasmopara halstedii</name>
    <name type="common">Downy mildew of sunflower</name>
    <dbReference type="NCBI Taxonomy" id="4781"/>
    <lineage>
        <taxon>Eukaryota</taxon>
        <taxon>Sar</taxon>
        <taxon>Stramenopiles</taxon>
        <taxon>Oomycota</taxon>
        <taxon>Peronosporomycetes</taxon>
        <taxon>Peronosporales</taxon>
        <taxon>Peronosporaceae</taxon>
        <taxon>Plasmopara</taxon>
    </lineage>
</organism>
<proteinExistence type="predicted"/>
<dbReference type="AlphaFoldDB" id="A0A0P1AK48"/>
<keyword evidence="2" id="KW-1185">Reference proteome</keyword>
<name>A0A0P1AK48_PLAHL</name>
<dbReference type="RefSeq" id="XP_024577647.1">
    <property type="nucleotide sequence ID" value="XM_024727030.1"/>
</dbReference>
<evidence type="ECO:0000313" key="1">
    <source>
        <dbReference type="EMBL" id="CEG41278.1"/>
    </source>
</evidence>
<evidence type="ECO:0000313" key="2">
    <source>
        <dbReference type="Proteomes" id="UP000054928"/>
    </source>
</evidence>
<accession>A0A0P1AK48</accession>